<dbReference type="PIRSF" id="PIRSF036424">
    <property type="entry name" value="eIF3b"/>
    <property type="match status" value="1"/>
</dbReference>
<evidence type="ECO:0000256" key="7">
    <source>
        <dbReference type="PIRNR" id="PIRNR036424"/>
    </source>
</evidence>
<dbReference type="PROSITE" id="PS50102">
    <property type="entry name" value="RRM"/>
    <property type="match status" value="1"/>
</dbReference>
<dbReference type="CDD" id="cd12278">
    <property type="entry name" value="RRM_eIF3B"/>
    <property type="match status" value="1"/>
</dbReference>
<evidence type="ECO:0000313" key="9">
    <source>
        <dbReference type="EMBL" id="ODQ82518.1"/>
    </source>
</evidence>
<comment type="similarity">
    <text evidence="6 7">Belongs to the eIF-3 subunit B family.</text>
</comment>
<dbReference type="GO" id="GO:0071541">
    <property type="term" value="C:eukaryotic translation initiation factor 3 complex, eIF3m"/>
    <property type="evidence" value="ECO:0007669"/>
    <property type="project" value="EnsemblFungi"/>
</dbReference>
<dbReference type="SUPFAM" id="SSF54928">
    <property type="entry name" value="RNA-binding domain, RBD"/>
    <property type="match status" value="1"/>
</dbReference>
<dbReference type="Pfam" id="PF00076">
    <property type="entry name" value="RRM_1"/>
    <property type="match status" value="1"/>
</dbReference>
<evidence type="ECO:0000256" key="5">
    <source>
        <dbReference type="ARBA" id="ARBA00022917"/>
    </source>
</evidence>
<dbReference type="GO" id="GO:0071540">
    <property type="term" value="C:eukaryotic translation initiation factor 3 complex, eIF3e"/>
    <property type="evidence" value="ECO:0007669"/>
    <property type="project" value="EnsemblFungi"/>
</dbReference>
<evidence type="ECO:0000256" key="4">
    <source>
        <dbReference type="ARBA" id="ARBA00022884"/>
    </source>
</evidence>
<dbReference type="Proteomes" id="UP000094336">
    <property type="component" value="Unassembled WGS sequence"/>
</dbReference>
<dbReference type="Pfam" id="PF08662">
    <property type="entry name" value="eIF2A"/>
    <property type="match status" value="1"/>
</dbReference>
<dbReference type="PANTHER" id="PTHR14068:SF0">
    <property type="entry name" value="EUKARYOTIC TRANSLATION INITIATION FACTOR 3 SUBUNIT B"/>
    <property type="match status" value="1"/>
</dbReference>
<feature type="domain" description="RRM" evidence="8">
    <location>
        <begin position="33"/>
        <end position="116"/>
    </location>
</feature>
<proteinExistence type="inferred from homology"/>
<dbReference type="GO" id="GO:0016282">
    <property type="term" value="C:eukaryotic 43S preinitiation complex"/>
    <property type="evidence" value="ECO:0007669"/>
    <property type="project" value="UniProtKB-UniRule"/>
</dbReference>
<evidence type="ECO:0000256" key="1">
    <source>
        <dbReference type="ARBA" id="ARBA00004496"/>
    </source>
</evidence>
<evidence type="ECO:0000256" key="3">
    <source>
        <dbReference type="ARBA" id="ARBA00022540"/>
    </source>
</evidence>
<protein>
    <recommendedName>
        <fullName evidence="6">Eukaryotic translation initiation factor 3 subunit B</fullName>
        <shortName evidence="6">eIF3b</shortName>
    </recommendedName>
    <alternativeName>
        <fullName evidence="6">Eukaryotic translation initiation factor 3 90 kDa subunit homolog</fullName>
        <shortName evidence="6">eIF3 p90</shortName>
    </alternativeName>
    <alternativeName>
        <fullName evidence="6">Translation initiation factor eIF3, p90 subunit homolog</fullName>
    </alternativeName>
</protein>
<dbReference type="InterPro" id="IPR013979">
    <property type="entry name" value="TIF_beta_prop-like"/>
</dbReference>
<evidence type="ECO:0000256" key="6">
    <source>
        <dbReference type="HAMAP-Rule" id="MF_03001"/>
    </source>
</evidence>
<reference evidence="10" key="1">
    <citation type="submission" date="2016-05" db="EMBL/GenBank/DDBJ databases">
        <title>Comparative genomics of biotechnologically important yeasts.</title>
        <authorList>
            <consortium name="DOE Joint Genome Institute"/>
            <person name="Riley R."/>
            <person name="Haridas S."/>
            <person name="Wolfe K.H."/>
            <person name="Lopes M.R."/>
            <person name="Hittinger C.T."/>
            <person name="Goker M."/>
            <person name="Salamov A."/>
            <person name="Wisecaver J."/>
            <person name="Long T.M."/>
            <person name="Aerts A.L."/>
            <person name="Barry K."/>
            <person name="Choi C."/>
            <person name="Clum A."/>
            <person name="Coughlan A.Y."/>
            <person name="Deshpande S."/>
            <person name="Douglass A.P."/>
            <person name="Hanson S.J."/>
            <person name="Klenk H.-P."/>
            <person name="Labutti K."/>
            <person name="Lapidus A."/>
            <person name="Lindquist E."/>
            <person name="Lipzen A."/>
            <person name="Meier-Kolthoff J.P."/>
            <person name="Ohm R.A."/>
            <person name="Otillar R.P."/>
            <person name="Pangilinan J."/>
            <person name="Peng Y."/>
            <person name="Rokas A."/>
            <person name="Rosa C.A."/>
            <person name="Scheuner C."/>
            <person name="Sibirny A.A."/>
            <person name="Slot J.C."/>
            <person name="Stielow J.B."/>
            <person name="Sun H."/>
            <person name="Kurtzman C.P."/>
            <person name="Blackwell M."/>
            <person name="Grigoriev I.V."/>
            <person name="Jeffries T.W."/>
        </authorList>
    </citation>
    <scope>NUCLEOTIDE SEQUENCE [LARGE SCALE GENOMIC DNA]</scope>
    <source>
        <strain evidence="10">NRRL Y-12698</strain>
    </source>
</reference>
<comment type="function">
    <text evidence="6">RNA-binding component of the eukaryotic translation initiation factor 3 (eIF-3) complex, which is involved in protein synthesis of a specialized repertoire of mRNAs and, together with other initiation factors, stimulates binding of mRNA and methionyl-tRNAi to the 40S ribosome. The eIF-3 complex specifically targets and initiates translation of a subset of mRNAs involved in cell proliferation.</text>
</comment>
<dbReference type="PANTHER" id="PTHR14068">
    <property type="entry name" value="EUKARYOTIC TRANSLATION INITIATION FACTOR 3 EIF3 -RELATED"/>
    <property type="match status" value="1"/>
</dbReference>
<dbReference type="Gene3D" id="3.30.70.330">
    <property type="match status" value="1"/>
</dbReference>
<dbReference type="InterPro" id="IPR000504">
    <property type="entry name" value="RRM_dom"/>
</dbReference>
<keyword evidence="5 6" id="KW-0648">Protein biosynthesis</keyword>
<keyword evidence="10" id="KW-1185">Reference proteome</keyword>
<dbReference type="InterPro" id="IPR012677">
    <property type="entry name" value="Nucleotide-bd_a/b_plait_sf"/>
</dbReference>
<dbReference type="SUPFAM" id="SSF82171">
    <property type="entry name" value="DPP6 N-terminal domain-like"/>
    <property type="match status" value="1"/>
</dbReference>
<dbReference type="RefSeq" id="XP_018987846.1">
    <property type="nucleotide sequence ID" value="XM_019131069.1"/>
</dbReference>
<dbReference type="SMART" id="SM00360">
    <property type="entry name" value="RRM"/>
    <property type="match status" value="1"/>
</dbReference>
<organism evidence="9 10">
    <name type="scientific">Babjeviella inositovora NRRL Y-12698</name>
    <dbReference type="NCBI Taxonomy" id="984486"/>
    <lineage>
        <taxon>Eukaryota</taxon>
        <taxon>Fungi</taxon>
        <taxon>Dikarya</taxon>
        <taxon>Ascomycota</taxon>
        <taxon>Saccharomycotina</taxon>
        <taxon>Pichiomycetes</taxon>
        <taxon>Serinales incertae sedis</taxon>
        <taxon>Babjeviella</taxon>
    </lineage>
</organism>
<dbReference type="GeneID" id="30148922"/>
<dbReference type="InterPro" id="IPR035979">
    <property type="entry name" value="RBD_domain_sf"/>
</dbReference>
<keyword evidence="3 6" id="KW-0396">Initiation factor</keyword>
<dbReference type="InterPro" id="IPR011400">
    <property type="entry name" value="EIF3B"/>
</dbReference>
<name>A0A1E3QXW0_9ASCO</name>
<dbReference type="GO" id="GO:0001732">
    <property type="term" value="P:formation of cytoplasmic translation initiation complex"/>
    <property type="evidence" value="ECO:0007669"/>
    <property type="project" value="UniProtKB-UniRule"/>
</dbReference>
<dbReference type="OrthoDB" id="10250414at2759"/>
<evidence type="ECO:0000313" key="10">
    <source>
        <dbReference type="Proteomes" id="UP000094336"/>
    </source>
</evidence>
<dbReference type="AlphaFoldDB" id="A0A1E3QXW0"/>
<dbReference type="GO" id="GO:0003743">
    <property type="term" value="F:translation initiation factor activity"/>
    <property type="evidence" value="ECO:0007669"/>
    <property type="project" value="UniProtKB-UniRule"/>
</dbReference>
<dbReference type="GO" id="GO:0043614">
    <property type="term" value="C:multi-eIF complex"/>
    <property type="evidence" value="ECO:0007669"/>
    <property type="project" value="EnsemblFungi"/>
</dbReference>
<sequence>MTSIEDIEIDVSQIDFSDLDEQFAVETSAGYDHYVVVDGAPVAPESKAPVLVKVLSKLFNTVGTVSNVEMPIEDGKTKGFLFVEFSSAAEAEEAIKKLNGKKLDQKHRLFVNRLSDIEKYSADKVSDEFVSPLVPEFEETDYLRSWLQDYQGRDQFILQKGDIVGAFWNKKKEQPEPVVEPRTQWTNSFVRFSPKGSYLFSLHPQGVQAWGGPEFSRMKRFPQFQARLIDFSPCEKFLVTLSPEPISVPPENHPRRSACPFGAESEGHKLVIWEIATGLPARTFRLPDHLEKEKKMPWPLVKWSHDDKYAARLGPDALAIYETETFGLLDKKTIKIDGIVDFEWSPAPVHLAKTANSAGEHVLAYWTPESTNQTARVSLMQVPSKEVLRTSNLFHVSECRLHWQDEGKFLCVKVDRHTKSKKTLFSNLEFFSLTEKDIPVEKMELKEKINNFAWEPKSDRFAIISRLDNGNLNPAVPKNTISFYAPEIESKGKIAALRKWKAFKTIENKHSNMLSWSPKGRFIATGTVPEQGHAGEIDFFDMDYEEANKEKNDVNANFKQIGHQEFFGLSDISWDPSGRFVAGWSSLWHHKIENGYKIFSFAGQLTREELIEEFKDFRWRPRPASLLSAADRKKVRKSLKAYSLEFEETDAMEADAATREIILARHALLDEWKAWRAEVEVQKAQWAIVGEDEVKPIVIEEIREEILEQKEELVV</sequence>
<comment type="function">
    <text evidence="7">Component of the eukaryotic translation initiation factor 3 (eIF-3) complex, which is involved in protein synthesis and, together with other initiation factors, stimulates binding of mRNA and methionyl-tRNAi to the 40S ribosome.</text>
</comment>
<dbReference type="GO" id="GO:0003723">
    <property type="term" value="F:RNA binding"/>
    <property type="evidence" value="ECO:0007669"/>
    <property type="project" value="UniProtKB-UniRule"/>
</dbReference>
<gene>
    <name evidence="6" type="primary">PRT1</name>
    <name evidence="9" type="ORF">BABINDRAFT_178753</name>
</gene>
<dbReference type="EMBL" id="KV454426">
    <property type="protein sequence ID" value="ODQ82518.1"/>
    <property type="molecule type" value="Genomic_DNA"/>
</dbReference>
<comment type="subunit">
    <text evidence="6 7">Component of the eukaryotic translation initiation factor 3 (eIF-3) complex.</text>
</comment>
<dbReference type="STRING" id="984486.A0A1E3QXW0"/>
<dbReference type="InterPro" id="IPR034363">
    <property type="entry name" value="eIF3B_RRM"/>
</dbReference>
<keyword evidence="2 6" id="KW-0963">Cytoplasm</keyword>
<dbReference type="GO" id="GO:0033290">
    <property type="term" value="C:eukaryotic 48S preinitiation complex"/>
    <property type="evidence" value="ECO:0007669"/>
    <property type="project" value="UniProtKB-UniRule"/>
</dbReference>
<evidence type="ECO:0000256" key="2">
    <source>
        <dbReference type="ARBA" id="ARBA00022490"/>
    </source>
</evidence>
<dbReference type="GO" id="GO:0010494">
    <property type="term" value="C:cytoplasmic stress granule"/>
    <property type="evidence" value="ECO:0007669"/>
    <property type="project" value="EnsemblFungi"/>
</dbReference>
<dbReference type="HAMAP" id="MF_03001">
    <property type="entry name" value="eIF3b"/>
    <property type="match status" value="1"/>
</dbReference>
<keyword evidence="4 6" id="KW-0694">RNA-binding</keyword>
<dbReference type="GO" id="GO:0042802">
    <property type="term" value="F:identical protein binding"/>
    <property type="evidence" value="ECO:0007669"/>
    <property type="project" value="EnsemblFungi"/>
</dbReference>
<accession>A0A1E3QXW0</accession>
<dbReference type="GO" id="GO:0031369">
    <property type="term" value="F:translation initiation factor binding"/>
    <property type="evidence" value="ECO:0007669"/>
    <property type="project" value="InterPro"/>
</dbReference>
<comment type="subcellular location">
    <subcellularLocation>
        <location evidence="1 6 7">Cytoplasm</location>
    </subcellularLocation>
</comment>
<evidence type="ECO:0000259" key="8">
    <source>
        <dbReference type="PROSITE" id="PS50102"/>
    </source>
</evidence>